<dbReference type="InterPro" id="IPR050712">
    <property type="entry name" value="NAD(P)H-dep_reductase"/>
</dbReference>
<dbReference type="GO" id="GO:0016491">
    <property type="term" value="F:oxidoreductase activity"/>
    <property type="evidence" value="ECO:0007669"/>
    <property type="project" value="UniProtKB-KW"/>
</dbReference>
<comment type="caution">
    <text evidence="2">The sequence shown here is derived from an EMBL/GenBank/DDBJ whole genome shotgun (WGS) entry which is preliminary data.</text>
</comment>
<evidence type="ECO:0000313" key="2">
    <source>
        <dbReference type="EMBL" id="MFD1247571.1"/>
    </source>
</evidence>
<keyword evidence="3" id="KW-1185">Reference proteome</keyword>
<dbReference type="InterPro" id="IPR005025">
    <property type="entry name" value="FMN_Rdtase-like_dom"/>
</dbReference>
<evidence type="ECO:0000313" key="3">
    <source>
        <dbReference type="Proteomes" id="UP001597229"/>
    </source>
</evidence>
<feature type="domain" description="NADPH-dependent FMN reductase-like" evidence="1">
    <location>
        <begin position="7"/>
        <end position="150"/>
    </location>
</feature>
<dbReference type="RefSeq" id="WP_367920830.1">
    <property type="nucleotide sequence ID" value="NZ_BAABAC010000037.1"/>
</dbReference>
<name>A0ABW3VXV2_9ACTN</name>
<dbReference type="PANTHER" id="PTHR30543:SF21">
    <property type="entry name" value="NAD(P)H-DEPENDENT FMN REDUCTASE LOT6"/>
    <property type="match status" value="1"/>
</dbReference>
<dbReference type="InterPro" id="IPR029039">
    <property type="entry name" value="Flavoprotein-like_sf"/>
</dbReference>
<dbReference type="Proteomes" id="UP001597229">
    <property type="component" value="Unassembled WGS sequence"/>
</dbReference>
<reference evidence="3" key="1">
    <citation type="journal article" date="2019" name="Int. J. Syst. Evol. Microbiol.">
        <title>The Global Catalogue of Microorganisms (GCM) 10K type strain sequencing project: providing services to taxonomists for standard genome sequencing and annotation.</title>
        <authorList>
            <consortium name="The Broad Institute Genomics Platform"/>
            <consortium name="The Broad Institute Genome Sequencing Center for Infectious Disease"/>
            <person name="Wu L."/>
            <person name="Ma J."/>
        </authorList>
    </citation>
    <scope>NUCLEOTIDE SEQUENCE [LARGE SCALE GENOMIC DNA]</scope>
    <source>
        <strain evidence="3">CCUG 52478</strain>
    </source>
</reference>
<dbReference type="EMBL" id="JBHTLX010000008">
    <property type="protein sequence ID" value="MFD1247571.1"/>
    <property type="molecule type" value="Genomic_DNA"/>
</dbReference>
<gene>
    <name evidence="2" type="ORF">ACFQ3F_07210</name>
</gene>
<dbReference type="Gene3D" id="3.40.50.360">
    <property type="match status" value="1"/>
</dbReference>
<keyword evidence="2" id="KW-0560">Oxidoreductase</keyword>
<dbReference type="EC" id="1.-.-.-" evidence="2"/>
<sequence>MTDTTNTRVAVLVGSLRADSLNRKLAEILRDEAPAGVTLDIVEGLDQIPFYNEDIDGANAPATAVALRERVQGADRVLAVTPEYNGTMPAVLNNAIDWLSRPYGAGAVVGKPFGVIGATPTPYGGKWAHGDTARSAGIAGAVVVEDVTVSQSALEVDVTTDADVRAKLLDALARLVDFTPEVSAA</sequence>
<protein>
    <submittedName>
        <fullName evidence="2">NAD(P)H-dependent oxidoreductase</fullName>
        <ecNumber evidence="2">1.-.-.-</ecNumber>
    </submittedName>
</protein>
<dbReference type="PANTHER" id="PTHR30543">
    <property type="entry name" value="CHROMATE REDUCTASE"/>
    <property type="match status" value="1"/>
</dbReference>
<evidence type="ECO:0000259" key="1">
    <source>
        <dbReference type="Pfam" id="PF03358"/>
    </source>
</evidence>
<proteinExistence type="predicted"/>
<accession>A0ABW3VXV2</accession>
<organism evidence="2 3">
    <name type="scientific">Nocardioides ginsengisoli</name>
    <dbReference type="NCBI Taxonomy" id="363868"/>
    <lineage>
        <taxon>Bacteria</taxon>
        <taxon>Bacillati</taxon>
        <taxon>Actinomycetota</taxon>
        <taxon>Actinomycetes</taxon>
        <taxon>Propionibacteriales</taxon>
        <taxon>Nocardioidaceae</taxon>
        <taxon>Nocardioides</taxon>
    </lineage>
</organism>
<dbReference type="SUPFAM" id="SSF52218">
    <property type="entry name" value="Flavoproteins"/>
    <property type="match status" value="1"/>
</dbReference>
<dbReference type="Pfam" id="PF03358">
    <property type="entry name" value="FMN_red"/>
    <property type="match status" value="1"/>
</dbReference>